<dbReference type="Pfam" id="PF01135">
    <property type="entry name" value="PCMT"/>
    <property type="match status" value="1"/>
</dbReference>
<dbReference type="EMBL" id="LBSR01000017">
    <property type="protein sequence ID" value="KKQ21584.1"/>
    <property type="molecule type" value="Genomic_DNA"/>
</dbReference>
<dbReference type="InterPro" id="IPR000682">
    <property type="entry name" value="PCMT"/>
</dbReference>
<evidence type="ECO:0000256" key="1">
    <source>
        <dbReference type="ARBA" id="ARBA00004496"/>
    </source>
</evidence>
<sequence>MDIDFENLINSLIKDGYLKTSGIIEAFKKINRKDFVSEEYKNEAYINAPLPIGFGQTISQPLTVAFMLTLLDLKPAQKVLDVGSGSGWSVLAPRLSGP</sequence>
<accession>A0A0G0IBJ0</accession>
<evidence type="ECO:0000256" key="11">
    <source>
        <dbReference type="ARBA" id="ARBA00031350"/>
    </source>
</evidence>
<protein>
    <recommendedName>
        <fullName evidence="4">Protein-L-isoaspartate O-methyltransferase</fullName>
        <ecNumber evidence="3">2.1.1.77</ecNumber>
    </recommendedName>
    <alternativeName>
        <fullName evidence="11">L-isoaspartyl protein carboxyl methyltransferase</fullName>
    </alternativeName>
    <alternativeName>
        <fullName evidence="9">Protein L-isoaspartyl methyltransferase</fullName>
    </alternativeName>
    <alternativeName>
        <fullName evidence="10">Protein-beta-aspartate methyltransferase</fullName>
    </alternativeName>
</protein>
<keyword evidence="7 12" id="KW-0808">Transferase</keyword>
<evidence type="ECO:0000256" key="2">
    <source>
        <dbReference type="ARBA" id="ARBA00005369"/>
    </source>
</evidence>
<dbReference type="GO" id="GO:0032259">
    <property type="term" value="P:methylation"/>
    <property type="evidence" value="ECO:0007669"/>
    <property type="project" value="UniProtKB-KW"/>
</dbReference>
<evidence type="ECO:0000256" key="4">
    <source>
        <dbReference type="ARBA" id="ARBA00013346"/>
    </source>
</evidence>
<dbReference type="GO" id="GO:0005737">
    <property type="term" value="C:cytoplasm"/>
    <property type="evidence" value="ECO:0007669"/>
    <property type="project" value="UniProtKB-SubCell"/>
</dbReference>
<comment type="similarity">
    <text evidence="2">Belongs to the methyltransferase superfamily. L-isoaspartyl/D-aspartyl protein methyltransferase family.</text>
</comment>
<evidence type="ECO:0000313" key="12">
    <source>
        <dbReference type="EMBL" id="KKQ21584.1"/>
    </source>
</evidence>
<evidence type="ECO:0000256" key="6">
    <source>
        <dbReference type="ARBA" id="ARBA00022603"/>
    </source>
</evidence>
<evidence type="ECO:0000256" key="8">
    <source>
        <dbReference type="ARBA" id="ARBA00022691"/>
    </source>
</evidence>
<dbReference type="Gene3D" id="3.40.50.150">
    <property type="entry name" value="Vaccinia Virus protein VP39"/>
    <property type="match status" value="1"/>
</dbReference>
<organism evidence="12 13">
    <name type="scientific">Candidatus Wolfebacteria bacterium GW2011_GWC1_37_10</name>
    <dbReference type="NCBI Taxonomy" id="1619010"/>
    <lineage>
        <taxon>Bacteria</taxon>
        <taxon>Candidatus Wolfeibacteriota</taxon>
    </lineage>
</organism>
<evidence type="ECO:0000256" key="7">
    <source>
        <dbReference type="ARBA" id="ARBA00022679"/>
    </source>
</evidence>
<dbReference type="PATRIC" id="fig|1619010.3.peg.511"/>
<gene>
    <name evidence="12" type="ORF">US36_C0017G0002</name>
</gene>
<evidence type="ECO:0000256" key="5">
    <source>
        <dbReference type="ARBA" id="ARBA00022490"/>
    </source>
</evidence>
<dbReference type="EC" id="2.1.1.77" evidence="3"/>
<keyword evidence="6 12" id="KW-0489">Methyltransferase</keyword>
<reference evidence="12 13" key="1">
    <citation type="journal article" date="2015" name="Nature">
        <title>rRNA introns, odd ribosomes, and small enigmatic genomes across a large radiation of phyla.</title>
        <authorList>
            <person name="Brown C.T."/>
            <person name="Hug L.A."/>
            <person name="Thomas B.C."/>
            <person name="Sharon I."/>
            <person name="Castelle C.J."/>
            <person name="Singh A."/>
            <person name="Wilkins M.J."/>
            <person name="Williams K.H."/>
            <person name="Banfield J.F."/>
        </authorList>
    </citation>
    <scope>NUCLEOTIDE SEQUENCE [LARGE SCALE GENOMIC DNA]</scope>
</reference>
<dbReference type="SUPFAM" id="SSF53335">
    <property type="entry name" value="S-adenosyl-L-methionine-dependent methyltransferases"/>
    <property type="match status" value="1"/>
</dbReference>
<keyword evidence="5" id="KW-0963">Cytoplasm</keyword>
<dbReference type="Proteomes" id="UP000034044">
    <property type="component" value="Unassembled WGS sequence"/>
</dbReference>
<dbReference type="AlphaFoldDB" id="A0A0G0IBJ0"/>
<keyword evidence="8" id="KW-0949">S-adenosyl-L-methionine</keyword>
<comment type="caution">
    <text evidence="12">The sequence shown here is derived from an EMBL/GenBank/DDBJ whole genome shotgun (WGS) entry which is preliminary data.</text>
</comment>
<proteinExistence type="inferred from homology"/>
<name>A0A0G0IBJ0_9BACT</name>
<comment type="subcellular location">
    <subcellularLocation>
        <location evidence="1">Cytoplasm</location>
    </subcellularLocation>
</comment>
<evidence type="ECO:0000313" key="13">
    <source>
        <dbReference type="Proteomes" id="UP000034044"/>
    </source>
</evidence>
<evidence type="ECO:0000256" key="9">
    <source>
        <dbReference type="ARBA" id="ARBA00030757"/>
    </source>
</evidence>
<dbReference type="PANTHER" id="PTHR11579">
    <property type="entry name" value="PROTEIN-L-ISOASPARTATE O-METHYLTRANSFERASE"/>
    <property type="match status" value="1"/>
</dbReference>
<dbReference type="InterPro" id="IPR029063">
    <property type="entry name" value="SAM-dependent_MTases_sf"/>
</dbReference>
<dbReference type="GO" id="GO:0004719">
    <property type="term" value="F:protein-L-isoaspartate (D-aspartate) O-methyltransferase activity"/>
    <property type="evidence" value="ECO:0007669"/>
    <property type="project" value="UniProtKB-EC"/>
</dbReference>
<evidence type="ECO:0000256" key="3">
    <source>
        <dbReference type="ARBA" id="ARBA00011890"/>
    </source>
</evidence>
<evidence type="ECO:0000256" key="10">
    <source>
        <dbReference type="ARBA" id="ARBA00031323"/>
    </source>
</evidence>
<dbReference type="PANTHER" id="PTHR11579:SF0">
    <property type="entry name" value="PROTEIN-L-ISOASPARTATE(D-ASPARTATE) O-METHYLTRANSFERASE"/>
    <property type="match status" value="1"/>
</dbReference>